<feature type="region of interest" description="Disordered" evidence="1">
    <location>
        <begin position="1"/>
        <end position="20"/>
    </location>
</feature>
<sequence length="68" mass="7178">MPTPLPPDEGTPRISATNGDGIDDAALERVMREVPKGALALAGLTVGLLLLAWFLMYALVFLPRGMVG</sequence>
<gene>
    <name evidence="3" type="ORF">GDR74_15670</name>
</gene>
<reference evidence="3 4" key="1">
    <citation type="submission" date="2019-10" db="EMBL/GenBank/DDBJ databases">
        <title>Isolation, Identification of Microvirga thermotolerans HR1, a novel thermophilic bacterium and Comparative Genomics of the genus Microvirga.</title>
        <authorList>
            <person name="Li J."/>
            <person name="Zhang W."/>
            <person name="Lin M."/>
            <person name="Wang J."/>
        </authorList>
    </citation>
    <scope>NUCLEOTIDE SEQUENCE [LARGE SCALE GENOMIC DNA]</scope>
    <source>
        <strain evidence="3 4">HR1</strain>
    </source>
</reference>
<evidence type="ECO:0000313" key="3">
    <source>
        <dbReference type="EMBL" id="QFU17534.1"/>
    </source>
</evidence>
<organism evidence="3 4">
    <name type="scientific">Microvirga thermotolerans</name>
    <dbReference type="NCBI Taxonomy" id="2651334"/>
    <lineage>
        <taxon>Bacteria</taxon>
        <taxon>Pseudomonadati</taxon>
        <taxon>Pseudomonadota</taxon>
        <taxon>Alphaproteobacteria</taxon>
        <taxon>Hyphomicrobiales</taxon>
        <taxon>Methylobacteriaceae</taxon>
        <taxon>Microvirga</taxon>
    </lineage>
</organism>
<keyword evidence="2" id="KW-0472">Membrane</keyword>
<proteinExistence type="predicted"/>
<dbReference type="Proteomes" id="UP000325614">
    <property type="component" value="Chromosome"/>
</dbReference>
<accession>A0A5P9K4X9</accession>
<keyword evidence="4" id="KW-1185">Reference proteome</keyword>
<evidence type="ECO:0000256" key="2">
    <source>
        <dbReference type="SAM" id="Phobius"/>
    </source>
</evidence>
<dbReference type="AlphaFoldDB" id="A0A5P9K4X9"/>
<dbReference type="EMBL" id="CP045423">
    <property type="protein sequence ID" value="QFU17534.1"/>
    <property type="molecule type" value="Genomic_DNA"/>
</dbReference>
<protein>
    <submittedName>
        <fullName evidence="3">Uncharacterized protein</fullName>
    </submittedName>
</protein>
<keyword evidence="2" id="KW-0812">Transmembrane</keyword>
<keyword evidence="2" id="KW-1133">Transmembrane helix</keyword>
<dbReference type="RefSeq" id="WP_152587168.1">
    <property type="nucleotide sequence ID" value="NZ_CP045423.1"/>
</dbReference>
<name>A0A5P9K4X9_9HYPH</name>
<feature type="transmembrane region" description="Helical" evidence="2">
    <location>
        <begin position="38"/>
        <end position="62"/>
    </location>
</feature>
<dbReference type="KEGG" id="mico:GDR74_15670"/>
<evidence type="ECO:0000313" key="4">
    <source>
        <dbReference type="Proteomes" id="UP000325614"/>
    </source>
</evidence>
<evidence type="ECO:0000256" key="1">
    <source>
        <dbReference type="SAM" id="MobiDB-lite"/>
    </source>
</evidence>